<name>A0A1I8JRJ5_9PLAT</name>
<proteinExistence type="inferred from homology"/>
<feature type="coiled-coil region" evidence="7">
    <location>
        <begin position="150"/>
        <end position="184"/>
    </location>
</feature>
<feature type="region of interest" description="Disordered" evidence="8">
    <location>
        <begin position="509"/>
        <end position="530"/>
    </location>
</feature>
<feature type="compositionally biased region" description="Basic and acidic residues" evidence="8">
    <location>
        <begin position="329"/>
        <end position="348"/>
    </location>
</feature>
<feature type="compositionally biased region" description="Polar residues" evidence="8">
    <location>
        <begin position="277"/>
        <end position="292"/>
    </location>
</feature>
<evidence type="ECO:0000256" key="5">
    <source>
        <dbReference type="ARBA" id="ARBA00023069"/>
    </source>
</evidence>
<feature type="compositionally biased region" description="Basic and acidic residues" evidence="8">
    <location>
        <begin position="397"/>
        <end position="415"/>
    </location>
</feature>
<evidence type="ECO:0000256" key="3">
    <source>
        <dbReference type="ARBA" id="ARBA00014087"/>
    </source>
</evidence>
<organism evidence="9 10">
    <name type="scientific">Macrostomum lignano</name>
    <dbReference type="NCBI Taxonomy" id="282301"/>
    <lineage>
        <taxon>Eukaryota</taxon>
        <taxon>Metazoa</taxon>
        <taxon>Spiralia</taxon>
        <taxon>Lophotrochozoa</taxon>
        <taxon>Platyhelminthes</taxon>
        <taxon>Rhabditophora</taxon>
        <taxon>Macrostomorpha</taxon>
        <taxon>Macrostomida</taxon>
        <taxon>Macrostomidae</taxon>
        <taxon>Macrostomum</taxon>
    </lineage>
</organism>
<dbReference type="GO" id="GO:0036064">
    <property type="term" value="C:ciliary basal body"/>
    <property type="evidence" value="ECO:0007669"/>
    <property type="project" value="TreeGrafter"/>
</dbReference>
<dbReference type="Proteomes" id="UP000095280">
    <property type="component" value="Unplaced"/>
</dbReference>
<feature type="compositionally biased region" description="Basic and acidic residues" evidence="8">
    <location>
        <begin position="1"/>
        <end position="23"/>
    </location>
</feature>
<keyword evidence="6" id="KW-0966">Cell projection</keyword>
<dbReference type="WBParaSite" id="snap_masked-unitig_40590-processed-gene-0.0-mRNA-1">
    <property type="protein sequence ID" value="snap_masked-unitig_40590-processed-gene-0.0-mRNA-1"/>
    <property type="gene ID" value="snap_masked-unitig_40590-processed-gene-0.0"/>
</dbReference>
<feature type="coiled-coil region" evidence="7">
    <location>
        <begin position="90"/>
        <end position="124"/>
    </location>
</feature>
<keyword evidence="4 7" id="KW-0175">Coiled coil</keyword>
<dbReference type="InterPro" id="IPR038844">
    <property type="entry name" value="CFAP157"/>
</dbReference>
<feature type="region of interest" description="Disordered" evidence="8">
    <location>
        <begin position="393"/>
        <end position="459"/>
    </location>
</feature>
<protein>
    <recommendedName>
        <fullName evidence="3">Cilia- and flagella-associated protein 157</fullName>
    </recommendedName>
</protein>
<evidence type="ECO:0000256" key="7">
    <source>
        <dbReference type="SAM" id="Coils"/>
    </source>
</evidence>
<feature type="region of interest" description="Disordered" evidence="8">
    <location>
        <begin position="268"/>
        <end position="299"/>
    </location>
</feature>
<dbReference type="AlphaFoldDB" id="A0A1I8JRJ5"/>
<evidence type="ECO:0000313" key="10">
    <source>
        <dbReference type="WBParaSite" id="snap_masked-unitig_40590-processed-gene-0.0-mRNA-1"/>
    </source>
</evidence>
<feature type="region of interest" description="Disordered" evidence="8">
    <location>
        <begin position="319"/>
        <end position="369"/>
    </location>
</feature>
<keyword evidence="9" id="KW-1185">Reference proteome</keyword>
<dbReference type="GO" id="GO:0008017">
    <property type="term" value="F:microtubule binding"/>
    <property type="evidence" value="ECO:0007669"/>
    <property type="project" value="TreeGrafter"/>
</dbReference>
<feature type="region of interest" description="Disordered" evidence="8">
    <location>
        <begin position="1"/>
        <end position="37"/>
    </location>
</feature>
<evidence type="ECO:0000256" key="2">
    <source>
        <dbReference type="ARBA" id="ARBA00010841"/>
    </source>
</evidence>
<evidence type="ECO:0000256" key="6">
    <source>
        <dbReference type="ARBA" id="ARBA00023273"/>
    </source>
</evidence>
<evidence type="ECO:0000256" key="4">
    <source>
        <dbReference type="ARBA" id="ARBA00023054"/>
    </source>
</evidence>
<accession>A0A1I8JRJ5</accession>
<sequence length="565" mass="63891">LLKRKDAAKEESWQKASKGKREDEAEEQEEEEGPDYSYELSLEQLLEHIQDLGAPARSLPGEAPPARAVSVNSQLLSAFEDSSKTRQDSVAFLKKTMEQRDDEIAELQDRLTGQRQLKEQKKEEWEQLCAAASHRLTSENNLAATKLASLEEFKRDREVIIARYNALTEEFNKMLEDHEAAKQRIHAKNLLDRDRLKKDMVTRVNHVAADFRKVSNKQMAETTKRTIDRENVSIQSQMFKMQEQVELMEENAEIRKRLREQRRRIAELERGQKESATKNGRSSTCLLTSSSDARPKWKPWNGRAENLRVQVEEQREEIESLAQQLDEQESLKRAAEDDLSRGRSRERGAPAGRRSRYSQTGTAMPVGEADGERLLRRLLRDLLAEARRWPELPTTAAERRSASRPDTAVTHHTEEDVPLDEIADADDDDEAPAAETAASADTLPEVGVPSHCKPGSLQLIPRPRQKIPTFQDKVRESAAKRTDASATLPPGAYQAYLLNRKRQQQEAEAAAAAAAAAGSRGRMPQGGIRSLRIGQRGPRQTEAALWCNEFKRAAHRFGIYPSRVA</sequence>
<dbReference type="PANTHER" id="PTHR31954:SF1">
    <property type="entry name" value="CILIA- AND FLAGELLA-ASSOCIATED PROTEIN 157"/>
    <property type="match status" value="1"/>
</dbReference>
<dbReference type="PANTHER" id="PTHR31954">
    <property type="entry name" value="CILIA- AND FLAGELLA-ASSOCIATED PROTEIN 157"/>
    <property type="match status" value="1"/>
</dbReference>
<feature type="compositionally biased region" description="Acidic residues" evidence="8">
    <location>
        <begin position="24"/>
        <end position="34"/>
    </location>
</feature>
<evidence type="ECO:0000313" key="9">
    <source>
        <dbReference type="Proteomes" id="UP000095280"/>
    </source>
</evidence>
<comment type="subcellular location">
    <subcellularLocation>
        <location evidence="1">Cell projection</location>
        <location evidence="1">Cilium</location>
    </subcellularLocation>
</comment>
<comment type="similarity">
    <text evidence="2">Belongs to the CFAP157 family.</text>
</comment>
<evidence type="ECO:0000256" key="1">
    <source>
        <dbReference type="ARBA" id="ARBA00004138"/>
    </source>
</evidence>
<reference evidence="10" key="1">
    <citation type="submission" date="2016-11" db="UniProtKB">
        <authorList>
            <consortium name="WormBaseParasite"/>
        </authorList>
    </citation>
    <scope>IDENTIFICATION</scope>
</reference>
<feature type="compositionally biased region" description="Acidic residues" evidence="8">
    <location>
        <begin position="416"/>
        <end position="432"/>
    </location>
</feature>
<evidence type="ECO:0000256" key="8">
    <source>
        <dbReference type="SAM" id="MobiDB-lite"/>
    </source>
</evidence>
<keyword evidence="5" id="KW-0969">Cilium</keyword>